<organism evidence="4">
    <name type="scientific">Trypanosoma vivax (strain Y486)</name>
    <dbReference type="NCBI Taxonomy" id="1055687"/>
    <lineage>
        <taxon>Eukaryota</taxon>
        <taxon>Discoba</taxon>
        <taxon>Euglenozoa</taxon>
        <taxon>Kinetoplastea</taxon>
        <taxon>Metakinetoplastina</taxon>
        <taxon>Trypanosomatida</taxon>
        <taxon>Trypanosomatidae</taxon>
        <taxon>Trypanosoma</taxon>
        <taxon>Duttonella</taxon>
    </lineage>
</organism>
<dbReference type="OMA" id="YQEMDIR"/>
<dbReference type="PROSITE" id="PS50021">
    <property type="entry name" value="CH"/>
    <property type="match status" value="1"/>
</dbReference>
<protein>
    <recommendedName>
        <fullName evidence="3">Calponin-homology (CH) domain-containing protein</fullName>
    </recommendedName>
</protein>
<feature type="domain" description="Calponin-homology (CH)" evidence="3">
    <location>
        <begin position="382"/>
        <end position="486"/>
    </location>
</feature>
<keyword evidence="1" id="KW-0175">Coiled coil</keyword>
<name>G0TYT8_TRYVY</name>
<dbReference type="EMBL" id="HE573023">
    <property type="protein sequence ID" value="CCC49138.1"/>
    <property type="molecule type" value="Genomic_DNA"/>
</dbReference>
<evidence type="ECO:0000259" key="3">
    <source>
        <dbReference type="PROSITE" id="PS50021"/>
    </source>
</evidence>
<gene>
    <name evidence="4" type="ORF">TVY486_0704720</name>
</gene>
<proteinExistence type="predicted"/>
<reference evidence="4" key="1">
    <citation type="journal article" date="2012" name="Proc. Natl. Acad. Sci. U.S.A.">
        <title>Antigenic diversity is generated by distinct evolutionary mechanisms in African trypanosome species.</title>
        <authorList>
            <person name="Jackson A.P."/>
            <person name="Berry A."/>
            <person name="Aslett M."/>
            <person name="Allison H.C."/>
            <person name="Burton P."/>
            <person name="Vavrova-Anderson J."/>
            <person name="Brown R."/>
            <person name="Browne H."/>
            <person name="Corton N."/>
            <person name="Hauser H."/>
            <person name="Gamble J."/>
            <person name="Gilderthorp R."/>
            <person name="Marcello L."/>
            <person name="McQuillan J."/>
            <person name="Otto T.D."/>
            <person name="Quail M.A."/>
            <person name="Sanders M.J."/>
            <person name="van Tonder A."/>
            <person name="Ginger M.L."/>
            <person name="Field M.C."/>
            <person name="Barry J.D."/>
            <person name="Hertz-Fowler C."/>
            <person name="Berriman M."/>
        </authorList>
    </citation>
    <scope>NUCLEOTIDE SEQUENCE</scope>
    <source>
        <strain evidence="4">Y486</strain>
    </source>
</reference>
<dbReference type="Gene3D" id="1.10.418.10">
    <property type="entry name" value="Calponin-like domain"/>
    <property type="match status" value="1"/>
</dbReference>
<evidence type="ECO:0000313" key="4">
    <source>
        <dbReference type="EMBL" id="CCC49138.1"/>
    </source>
</evidence>
<feature type="coiled-coil region" evidence="1">
    <location>
        <begin position="288"/>
        <end position="329"/>
    </location>
</feature>
<dbReference type="InterPro" id="IPR036872">
    <property type="entry name" value="CH_dom_sf"/>
</dbReference>
<dbReference type="Pfam" id="PF00307">
    <property type="entry name" value="CH"/>
    <property type="match status" value="1"/>
</dbReference>
<evidence type="ECO:0000256" key="2">
    <source>
        <dbReference type="SAM" id="MobiDB-lite"/>
    </source>
</evidence>
<sequence>MSLAEEGRNALLPPLIPVNRPGRVGDKESQELGESTGDVDNKVERHRYAKLLQSYVQRYQVSSSITVFVETMLQELARQDGVTPQMRTVAATWTMKLLSNCPSYKPFMEPLVDALFPAIYYKYDVRRLDYAPAAIQAMLCDRNLHRDNPFFSHSTYMHELDINQKRVGVCSKKLTAAQVASEKWKELALLLFQVMQAEKKRRAFLAWRLYTKKRIVDARLRSGVVQRHDAKTRHLCLRTALFRWKTAVEISRGEYLTERLHQAAFQLENAKNQFQMQCFGFDKQCLSYEGLKATLKEVTRERDELLLEVKELKERVDQHLRERQEHIARRVREVVSLVHRQRQTLRGVLDTRFEAKPLIADWLFSEIGQSEDEGNHKQESSPMGHVVLLKWCNYVLALDDAKPRKVSNFSADFCDGGVLYHLLRYTFPDRIPSVSGVNMSTVDCVKRVCDFVASIPLSVTLIPEDFTNMIEDKITRAVAELFVHYIETKRVACANKASGIVAHMETSEVMGSGACGEEVSLSHDEEDMRQHVGAWNAELDKWMGELRENVTYELYLHKNLSSVVGEASFLARERESGNPIRVVTEATAQPFTNIAQKGIEDLRQKRKSRTVQTLKSTTRSSLKNILWKHIRIISSIFYFYAGHDAQYMCESQFWRFIEEKQLIVEPLSAAEISHIFDVVVSPNLMAMIRSNTKEKQAHLMELASDELNIRNVKPSQFSEIIVRMAMVRFSNSLLDSTDRFLASLTLPKLHGAFPDTHSFYTVEAQRVIKYFKEDLVGIYFFYVRKQMLEDTKTKARKVPQGCGRFAAYIHHFTCVQLFQDCGFLTMEDIMDQSGPQEEGGCVGFRRKVGFMSRDELCRMLEGLQQRILALPDGELCFSLFLESLGMVSAYWWPDPTVPYPRKLAAFITDMIGKLRVFHERDTLILKEYPAVALYEGDADHIFQ</sequence>
<dbReference type="InterPro" id="IPR001715">
    <property type="entry name" value="CH_dom"/>
</dbReference>
<dbReference type="AlphaFoldDB" id="G0TYT8"/>
<evidence type="ECO:0000256" key="1">
    <source>
        <dbReference type="SAM" id="Coils"/>
    </source>
</evidence>
<feature type="region of interest" description="Disordered" evidence="2">
    <location>
        <begin position="14"/>
        <end position="37"/>
    </location>
</feature>
<accession>G0TYT8</accession>
<dbReference type="SUPFAM" id="SSF47576">
    <property type="entry name" value="Calponin-homology domain, CH-domain"/>
    <property type="match status" value="1"/>
</dbReference>
<dbReference type="VEuPathDB" id="TriTrypDB:TvY486_0704720"/>